<feature type="compositionally biased region" description="Low complexity" evidence="6">
    <location>
        <begin position="709"/>
        <end position="718"/>
    </location>
</feature>
<keyword evidence="3 5" id="KW-0493">Microtubule</keyword>
<reference evidence="9" key="2">
    <citation type="submission" date="2020-09" db="EMBL/GenBank/DDBJ databases">
        <authorList>
            <person name="Kikuchi T."/>
        </authorList>
    </citation>
    <scope>NUCLEOTIDE SEQUENCE</scope>
    <source>
        <strain evidence="9">Ka4C1</strain>
    </source>
</reference>
<evidence type="ECO:0000259" key="8">
    <source>
        <dbReference type="Pfam" id="PF17681"/>
    </source>
</evidence>
<gene>
    <name evidence="9" type="ORF">BXYJ_LOCUS13180</name>
</gene>
<dbReference type="AlphaFoldDB" id="A0A1I7RXM5"/>
<organism evidence="10 12">
    <name type="scientific">Bursaphelenchus xylophilus</name>
    <name type="common">Pinewood nematode worm</name>
    <name type="synonym">Aphelenchoides xylophilus</name>
    <dbReference type="NCBI Taxonomy" id="6326"/>
    <lineage>
        <taxon>Eukaryota</taxon>
        <taxon>Metazoa</taxon>
        <taxon>Ecdysozoa</taxon>
        <taxon>Nematoda</taxon>
        <taxon>Chromadorea</taxon>
        <taxon>Rhabditida</taxon>
        <taxon>Tylenchina</taxon>
        <taxon>Tylenchomorpha</taxon>
        <taxon>Aphelenchoidea</taxon>
        <taxon>Aphelenchoididae</taxon>
        <taxon>Bursaphelenchus</taxon>
    </lineage>
</organism>
<dbReference type="OrthoDB" id="2192946at2759"/>
<evidence type="ECO:0000313" key="10">
    <source>
        <dbReference type="Proteomes" id="UP000095284"/>
    </source>
</evidence>
<evidence type="ECO:0000259" key="7">
    <source>
        <dbReference type="Pfam" id="PF04130"/>
    </source>
</evidence>
<evidence type="ECO:0000256" key="3">
    <source>
        <dbReference type="ARBA" id="ARBA00022701"/>
    </source>
</evidence>
<dbReference type="Pfam" id="PF04130">
    <property type="entry name" value="GCP_C_terminal"/>
    <property type="match status" value="1"/>
</dbReference>
<evidence type="ECO:0000313" key="11">
    <source>
        <dbReference type="Proteomes" id="UP000659654"/>
    </source>
</evidence>
<evidence type="ECO:0000256" key="6">
    <source>
        <dbReference type="SAM" id="MobiDB-lite"/>
    </source>
</evidence>
<dbReference type="EMBL" id="CAJFCV020000005">
    <property type="protein sequence ID" value="CAG9126592.1"/>
    <property type="molecule type" value="Genomic_DNA"/>
</dbReference>
<keyword evidence="4 5" id="KW-0206">Cytoskeleton</keyword>
<dbReference type="GO" id="GO:0005874">
    <property type="term" value="C:microtubule"/>
    <property type="evidence" value="ECO:0007669"/>
    <property type="project" value="UniProtKB-KW"/>
</dbReference>
<evidence type="ECO:0000313" key="9">
    <source>
        <dbReference type="EMBL" id="CAD5233089.1"/>
    </source>
</evidence>
<keyword evidence="2 5" id="KW-0963">Cytoplasm</keyword>
<dbReference type="GO" id="GO:0031122">
    <property type="term" value="P:cytoplasmic microtubule organization"/>
    <property type="evidence" value="ECO:0007669"/>
    <property type="project" value="TreeGrafter"/>
</dbReference>
<dbReference type="Proteomes" id="UP000659654">
    <property type="component" value="Unassembled WGS sequence"/>
</dbReference>
<dbReference type="EMBL" id="CAJFDI010000005">
    <property type="protein sequence ID" value="CAD5233089.1"/>
    <property type="molecule type" value="Genomic_DNA"/>
</dbReference>
<evidence type="ECO:0000256" key="5">
    <source>
        <dbReference type="RuleBase" id="RU363050"/>
    </source>
</evidence>
<dbReference type="InterPro" id="IPR007259">
    <property type="entry name" value="GCP"/>
</dbReference>
<dbReference type="InterPro" id="IPR040457">
    <property type="entry name" value="GCP_C"/>
</dbReference>
<dbReference type="GO" id="GO:0007020">
    <property type="term" value="P:microtubule nucleation"/>
    <property type="evidence" value="ECO:0007669"/>
    <property type="project" value="InterPro"/>
</dbReference>
<protein>
    <recommendedName>
        <fullName evidence="5">Gamma-tubulin complex component</fullName>
    </recommendedName>
</protein>
<evidence type="ECO:0000256" key="2">
    <source>
        <dbReference type="ARBA" id="ARBA00022490"/>
    </source>
</evidence>
<dbReference type="Proteomes" id="UP000582659">
    <property type="component" value="Unassembled WGS sequence"/>
</dbReference>
<name>A0A1I7RXM5_BURXY</name>
<dbReference type="GO" id="GO:0043015">
    <property type="term" value="F:gamma-tubulin binding"/>
    <property type="evidence" value="ECO:0007669"/>
    <property type="project" value="InterPro"/>
</dbReference>
<reference evidence="12" key="1">
    <citation type="submission" date="2016-11" db="UniProtKB">
        <authorList>
            <consortium name="WormBaseParasite"/>
        </authorList>
    </citation>
    <scope>IDENTIFICATION</scope>
</reference>
<dbReference type="PANTHER" id="PTHR19302">
    <property type="entry name" value="GAMMA TUBULIN COMPLEX PROTEIN"/>
    <property type="match status" value="1"/>
</dbReference>
<keyword evidence="11" id="KW-1185">Reference proteome</keyword>
<evidence type="ECO:0000256" key="1">
    <source>
        <dbReference type="ARBA" id="ARBA00010337"/>
    </source>
</evidence>
<dbReference type="GO" id="GO:0051321">
    <property type="term" value="P:meiotic cell cycle"/>
    <property type="evidence" value="ECO:0007669"/>
    <property type="project" value="TreeGrafter"/>
</dbReference>
<dbReference type="GO" id="GO:0000922">
    <property type="term" value="C:spindle pole"/>
    <property type="evidence" value="ECO:0007669"/>
    <property type="project" value="InterPro"/>
</dbReference>
<feature type="domain" description="Gamma tubulin complex component protein N-terminal" evidence="8">
    <location>
        <begin position="63"/>
        <end position="327"/>
    </location>
</feature>
<dbReference type="GO" id="GO:0051011">
    <property type="term" value="F:microtubule minus-end binding"/>
    <property type="evidence" value="ECO:0007669"/>
    <property type="project" value="TreeGrafter"/>
</dbReference>
<dbReference type="GO" id="GO:0051225">
    <property type="term" value="P:spindle assembly"/>
    <property type="evidence" value="ECO:0007669"/>
    <property type="project" value="TreeGrafter"/>
</dbReference>
<evidence type="ECO:0000313" key="12">
    <source>
        <dbReference type="WBParaSite" id="BXY_0549200.1"/>
    </source>
</evidence>
<dbReference type="GO" id="GO:0000930">
    <property type="term" value="C:gamma-tubulin complex"/>
    <property type="evidence" value="ECO:0007669"/>
    <property type="project" value="TreeGrafter"/>
</dbReference>
<dbReference type="GO" id="GO:0000278">
    <property type="term" value="P:mitotic cell cycle"/>
    <property type="evidence" value="ECO:0007669"/>
    <property type="project" value="TreeGrafter"/>
</dbReference>
<dbReference type="Pfam" id="PF17681">
    <property type="entry name" value="GCP_N_terminal"/>
    <property type="match status" value="1"/>
</dbReference>
<sequence length="737" mass="86362">MALNVGEDWKTCRKMLIEEVYGKAEGPVQEFEIGVNKVFSKDKYETKQLKADELERRTFLDFIQAMKGFSTVTFECHRIRSEETGEISFVWSLNDIYKKKVKDFLNLALTIVNQFTEIRQCLHEIKNAYQISGKMVLALAKQTEKSVFTDIDQVIDKFTNNRQSYTIGGVIRLCQDLESPLKLLLELLQDVIDSGWTGGQFFDILHQKQQELVGDDDLYHHIIHATYKDCNEIMDAFIREWVRFTSTDSDPYFEFFIWDLCKMSLVKDGEKIDKENPPYLNSVNIQKLGHNKRSHELFAKRFVIAEGLCPQKYKSIVKTLVNIGKYKYYQEKYFDSKQTEEEDELAGLGTMEMVERSYTRNGHAILKLANAKFGLWNLVEALPSYFWGVEKNWIERFIHLTEDEDSFECMEIPTGRLGQNQLKAIFKDAISHSHIADNEFIKNFTLTIPVVDIHDFWHRPSNDLQRQKIVEMELDYATSPAFNLVYPPSVIEIYRGLFRLSHALRRCIFVLLRLKAAYRWSAMPEPMPRTAAKFPRIEDRTVSAFKHRLHHYEEENMALVSVIRFLENFYDFVFEYVVKKETYELVERIRQAKHIEEFVKYQQYYVDRIRQKSCTNDGNSKVVQKIWYFIRYANAFGRQEIDFEKALKLILRTVKSLKNWINARSSDENLNQLGIWLFGTNLTIHSGADNLTDLINNLRIDDLPRSNTSFSSNFSSESMKSETKAKRSILVDVKQGS</sequence>
<feature type="domain" description="Gamma tubulin complex component C-terminal" evidence="7">
    <location>
        <begin position="390"/>
        <end position="636"/>
    </location>
</feature>
<accession>A0A1I7RXM5</accession>
<feature type="region of interest" description="Disordered" evidence="6">
    <location>
        <begin position="709"/>
        <end position="737"/>
    </location>
</feature>
<dbReference type="WBParaSite" id="BXY_0549200.1">
    <property type="protein sequence ID" value="BXY_0549200.1"/>
    <property type="gene ID" value="BXY_0549200"/>
</dbReference>
<comment type="similarity">
    <text evidence="1 5">Belongs to the TUBGCP family.</text>
</comment>
<evidence type="ECO:0000256" key="4">
    <source>
        <dbReference type="ARBA" id="ARBA00023212"/>
    </source>
</evidence>
<proteinExistence type="inferred from homology"/>
<dbReference type="InterPro" id="IPR042241">
    <property type="entry name" value="GCP_C_sf"/>
</dbReference>
<dbReference type="SMR" id="A0A1I7RXM5"/>
<dbReference type="Proteomes" id="UP000095284">
    <property type="component" value="Unplaced"/>
</dbReference>
<comment type="subcellular location">
    <subcellularLocation>
        <location evidence="5">Cytoplasm</location>
        <location evidence="5">Cytoskeleton</location>
        <location evidence="5">Microtubule organizing center</location>
    </subcellularLocation>
</comment>
<dbReference type="Gene3D" id="1.20.120.1900">
    <property type="entry name" value="Gamma-tubulin complex, C-terminal domain"/>
    <property type="match status" value="1"/>
</dbReference>
<dbReference type="InterPro" id="IPR041470">
    <property type="entry name" value="GCP_N"/>
</dbReference>